<gene>
    <name evidence="2" type="ORF">H206_03057</name>
</gene>
<dbReference type="AlphaFoldDB" id="A0A3S3U3U0"/>
<organism evidence="2 3">
    <name type="scientific">Candidatus Electrothrix aarhusensis</name>
    <dbReference type="NCBI Taxonomy" id="1859131"/>
    <lineage>
        <taxon>Bacteria</taxon>
        <taxon>Pseudomonadati</taxon>
        <taxon>Thermodesulfobacteriota</taxon>
        <taxon>Desulfobulbia</taxon>
        <taxon>Desulfobulbales</taxon>
        <taxon>Desulfobulbaceae</taxon>
        <taxon>Candidatus Electrothrix</taxon>
    </lineage>
</organism>
<feature type="transmembrane region" description="Helical" evidence="1">
    <location>
        <begin position="12"/>
        <end position="32"/>
    </location>
</feature>
<keyword evidence="1" id="KW-0812">Transmembrane</keyword>
<dbReference type="Proteomes" id="UP000287853">
    <property type="component" value="Unassembled WGS sequence"/>
</dbReference>
<accession>A0A3S3U3U0</accession>
<sequence>MRIPVVDSQKRLVFIWFTGSGFLFSLLLLQTFSGQYGSETREAWGLMLPTFVPTLFLIIGTLIADATDSADPDETVTVDRFFFRLSDFLSIAYLVTVVLIILFSPFSKFSQPELIKISNLWLAPFQAWSQRLLGHFMSPKIRKGKRETDAVSLCTTFFCIGFRLLPFFITTEEYNIFQEN</sequence>
<name>A0A3S3U3U0_9BACT</name>
<evidence type="ECO:0000256" key="1">
    <source>
        <dbReference type="SAM" id="Phobius"/>
    </source>
</evidence>
<keyword evidence="1" id="KW-0472">Membrane</keyword>
<evidence type="ECO:0000313" key="2">
    <source>
        <dbReference type="EMBL" id="RWX43102.1"/>
    </source>
</evidence>
<feature type="transmembrane region" description="Helical" evidence="1">
    <location>
        <begin position="44"/>
        <end position="64"/>
    </location>
</feature>
<keyword evidence="3" id="KW-1185">Reference proteome</keyword>
<proteinExistence type="predicted"/>
<evidence type="ECO:0000313" key="3">
    <source>
        <dbReference type="Proteomes" id="UP000287853"/>
    </source>
</evidence>
<keyword evidence="1" id="KW-1133">Transmembrane helix</keyword>
<feature type="transmembrane region" description="Helical" evidence="1">
    <location>
        <begin position="88"/>
        <end position="106"/>
    </location>
</feature>
<comment type="caution">
    <text evidence="2">The sequence shown here is derived from an EMBL/GenBank/DDBJ whole genome shotgun (WGS) entry which is preliminary data.</text>
</comment>
<reference evidence="2 3" key="1">
    <citation type="submission" date="2017-01" db="EMBL/GenBank/DDBJ databases">
        <title>The cable genome- insights into the physiology and evolution of filamentous bacteria capable of sulfide oxidation via long distance electron transfer.</title>
        <authorList>
            <person name="Schreiber L."/>
            <person name="Bjerg J.T."/>
            <person name="Boggild A."/>
            <person name="Van De Vossenberg J."/>
            <person name="Meysman F."/>
            <person name="Nielsen L.P."/>
            <person name="Schramm A."/>
            <person name="Kjeldsen K.U."/>
        </authorList>
    </citation>
    <scope>NUCLEOTIDE SEQUENCE [LARGE SCALE GENOMIC DNA]</scope>
    <source>
        <strain evidence="2">MCF</strain>
    </source>
</reference>
<protein>
    <submittedName>
        <fullName evidence="2">Uncharacterized protein</fullName>
    </submittedName>
</protein>
<dbReference type="EMBL" id="MTKO01000130">
    <property type="protein sequence ID" value="RWX43102.1"/>
    <property type="molecule type" value="Genomic_DNA"/>
</dbReference>